<proteinExistence type="predicted"/>
<dbReference type="GO" id="GO:0003677">
    <property type="term" value="F:DNA binding"/>
    <property type="evidence" value="ECO:0007669"/>
    <property type="project" value="UniProtKB-KW"/>
</dbReference>
<keyword evidence="5" id="KW-0804">Transcription</keyword>
<evidence type="ECO:0000256" key="7">
    <source>
        <dbReference type="SAM" id="MobiDB-lite"/>
    </source>
</evidence>
<reference evidence="9 10" key="1">
    <citation type="journal article" date="2013" name="Genome Announc.">
        <title>Draft Genome Sequence of Arthrobacter crystallopoietes Strain BAB-32, Revealing Genes for Bioremediation.</title>
        <authorList>
            <person name="Joshi M.N."/>
            <person name="Pandit A.S."/>
            <person name="Sharma A."/>
            <person name="Pandya R.V."/>
            <person name="Desai S.M."/>
            <person name="Saxena A.K."/>
            <person name="Bagatharia S.B."/>
        </authorList>
    </citation>
    <scope>NUCLEOTIDE SEQUENCE [LARGE SCALE GENOMIC DNA]</scope>
    <source>
        <strain evidence="9 10">BAB-32</strain>
    </source>
</reference>
<dbReference type="InterPro" id="IPR014036">
    <property type="entry name" value="DeoR-like_C"/>
</dbReference>
<evidence type="ECO:0000313" key="9">
    <source>
        <dbReference type="EMBL" id="EMY36042.1"/>
    </source>
</evidence>
<evidence type="ECO:0000256" key="5">
    <source>
        <dbReference type="ARBA" id="ARBA00023163"/>
    </source>
</evidence>
<evidence type="ECO:0000256" key="3">
    <source>
        <dbReference type="ARBA" id="ARBA00023015"/>
    </source>
</evidence>
<dbReference type="GO" id="GO:0003700">
    <property type="term" value="F:DNA-binding transcription factor activity"/>
    <property type="evidence" value="ECO:0007669"/>
    <property type="project" value="InterPro"/>
</dbReference>
<sequence length="260" mass="27345">MFAAERHRLIGALVDAQGRVTVGELAGKFDITKETVRRDLAVLEEQGTLRRVHGGAVAAGKASTSEQSLGTRQLQRHEEKLRIARAALALVPTGAASAVIDAGTTTELLAELLTAEPDGRHDQLLVITHAVPIAYRVSTASKLQLEMVGGRVRGLTSASIGAATLEQFAALRPDIAFIGANGIHASFGLSTPDSLEAAVKTAIVRSARRVVALIDSSKFDEETLVRFAGLEEIDTVITDSKPAGALAEALEQADVEVVLA</sequence>
<dbReference type="InterPro" id="IPR050313">
    <property type="entry name" value="Carb_Metab_HTH_regulators"/>
</dbReference>
<keyword evidence="2" id="KW-0678">Repressor</keyword>
<organism evidence="9 10">
    <name type="scientific">Arthrobacter crystallopoietes BAB-32</name>
    <dbReference type="NCBI Taxonomy" id="1246476"/>
    <lineage>
        <taxon>Bacteria</taxon>
        <taxon>Bacillati</taxon>
        <taxon>Actinomycetota</taxon>
        <taxon>Actinomycetes</taxon>
        <taxon>Micrococcales</taxon>
        <taxon>Micrococcaceae</taxon>
        <taxon>Crystallibacter</taxon>
    </lineage>
</organism>
<protein>
    <recommendedName>
        <fullName evidence="1">Lactose phosphotransferase system repressor</fullName>
    </recommendedName>
</protein>
<dbReference type="InterPro" id="IPR037171">
    <property type="entry name" value="NagB/RpiA_transferase-like"/>
</dbReference>
<evidence type="ECO:0000256" key="6">
    <source>
        <dbReference type="ARBA" id="ARBA00024937"/>
    </source>
</evidence>
<dbReference type="SMART" id="SM00420">
    <property type="entry name" value="HTH_DEOR"/>
    <property type="match status" value="1"/>
</dbReference>
<dbReference type="InterPro" id="IPR018356">
    <property type="entry name" value="Tscrpt_reg_HTH_DeoR_CS"/>
</dbReference>
<evidence type="ECO:0000256" key="2">
    <source>
        <dbReference type="ARBA" id="ARBA00022491"/>
    </source>
</evidence>
<dbReference type="PRINTS" id="PR00037">
    <property type="entry name" value="HTHLACR"/>
</dbReference>
<comment type="caution">
    <text evidence="9">The sequence shown here is derived from an EMBL/GenBank/DDBJ whole genome shotgun (WGS) entry which is preliminary data.</text>
</comment>
<gene>
    <name evidence="9" type="ORF">D477_001129</name>
</gene>
<dbReference type="RefSeq" id="WP_005266440.1">
    <property type="nucleotide sequence ID" value="NZ_ANPE02000040.1"/>
</dbReference>
<dbReference type="Pfam" id="PF00455">
    <property type="entry name" value="DeoRC"/>
    <property type="match status" value="1"/>
</dbReference>
<dbReference type="EMBL" id="ANPE02000040">
    <property type="protein sequence ID" value="EMY36042.1"/>
    <property type="molecule type" value="Genomic_DNA"/>
</dbReference>
<keyword evidence="10" id="KW-1185">Reference proteome</keyword>
<keyword evidence="4" id="KW-0238">DNA-binding</keyword>
<dbReference type="Gene3D" id="1.10.10.10">
    <property type="entry name" value="Winged helix-like DNA-binding domain superfamily/Winged helix DNA-binding domain"/>
    <property type="match status" value="1"/>
</dbReference>
<dbReference type="AlphaFoldDB" id="N1V7F3"/>
<name>N1V7F3_9MICC</name>
<dbReference type="PANTHER" id="PTHR30363:SF4">
    <property type="entry name" value="GLYCEROL-3-PHOSPHATE REGULON REPRESSOR"/>
    <property type="match status" value="1"/>
</dbReference>
<dbReference type="OrthoDB" id="7688673at2"/>
<dbReference type="PROSITE" id="PS51000">
    <property type="entry name" value="HTH_DEOR_2"/>
    <property type="match status" value="1"/>
</dbReference>
<evidence type="ECO:0000313" key="10">
    <source>
        <dbReference type="Proteomes" id="UP000010729"/>
    </source>
</evidence>
<keyword evidence="3" id="KW-0805">Transcription regulation</keyword>
<evidence type="ECO:0000256" key="1">
    <source>
        <dbReference type="ARBA" id="ARBA00021390"/>
    </source>
</evidence>
<comment type="function">
    <text evidence="6">Repressor of the lactose catabolism operon. Galactose-6-phosphate is the inducer.</text>
</comment>
<dbReference type="InterPro" id="IPR036388">
    <property type="entry name" value="WH-like_DNA-bd_sf"/>
</dbReference>
<dbReference type="Gene3D" id="3.40.50.1360">
    <property type="match status" value="1"/>
</dbReference>
<accession>N1V7F3</accession>
<evidence type="ECO:0000256" key="4">
    <source>
        <dbReference type="ARBA" id="ARBA00023125"/>
    </source>
</evidence>
<feature type="compositionally biased region" description="Polar residues" evidence="7">
    <location>
        <begin position="62"/>
        <end position="73"/>
    </location>
</feature>
<dbReference type="SMART" id="SM01134">
    <property type="entry name" value="DeoRC"/>
    <property type="match status" value="1"/>
</dbReference>
<dbReference type="SUPFAM" id="SSF46785">
    <property type="entry name" value="Winged helix' DNA-binding domain"/>
    <property type="match status" value="1"/>
</dbReference>
<evidence type="ECO:0000259" key="8">
    <source>
        <dbReference type="PROSITE" id="PS51000"/>
    </source>
</evidence>
<feature type="region of interest" description="Disordered" evidence="7">
    <location>
        <begin position="54"/>
        <end position="73"/>
    </location>
</feature>
<dbReference type="Proteomes" id="UP000010729">
    <property type="component" value="Unassembled WGS sequence"/>
</dbReference>
<dbReference type="SUPFAM" id="SSF100950">
    <property type="entry name" value="NagB/RpiA/CoA transferase-like"/>
    <property type="match status" value="1"/>
</dbReference>
<dbReference type="Pfam" id="PF08220">
    <property type="entry name" value="HTH_DeoR"/>
    <property type="match status" value="1"/>
</dbReference>
<feature type="domain" description="HTH deoR-type" evidence="8">
    <location>
        <begin position="3"/>
        <end position="58"/>
    </location>
</feature>
<dbReference type="InterPro" id="IPR036390">
    <property type="entry name" value="WH_DNA-bd_sf"/>
</dbReference>
<dbReference type="PROSITE" id="PS00894">
    <property type="entry name" value="HTH_DEOR_1"/>
    <property type="match status" value="1"/>
</dbReference>
<dbReference type="PANTHER" id="PTHR30363">
    <property type="entry name" value="HTH-TYPE TRANSCRIPTIONAL REGULATOR SRLR-RELATED"/>
    <property type="match status" value="1"/>
</dbReference>
<dbReference type="InterPro" id="IPR001034">
    <property type="entry name" value="DeoR_HTH"/>
</dbReference>